<accession>A0ABN7NUI4</accession>
<evidence type="ECO:0000313" key="1">
    <source>
        <dbReference type="EMBL" id="CAG2056823.1"/>
    </source>
</evidence>
<sequence>METDGASHTWHRYWSDRDVGMVDETLQHRRLKNTLRRIHFSPHRSPNVAVHSTEADVSMLVSKPAVKTYTL</sequence>
<evidence type="ECO:0000313" key="2">
    <source>
        <dbReference type="Proteomes" id="UP001153148"/>
    </source>
</evidence>
<dbReference type="Proteomes" id="UP001153148">
    <property type="component" value="Unassembled WGS sequence"/>
</dbReference>
<reference evidence="1" key="1">
    <citation type="submission" date="2021-03" db="EMBL/GenBank/DDBJ databases">
        <authorList>
            <person name="Tran Van P."/>
        </authorList>
    </citation>
    <scope>NUCLEOTIDE SEQUENCE</scope>
</reference>
<protein>
    <submittedName>
        <fullName evidence="1">Uncharacterized protein</fullName>
    </submittedName>
</protein>
<comment type="caution">
    <text evidence="1">The sequence shown here is derived from an EMBL/GenBank/DDBJ whole genome shotgun (WGS) entry which is preliminary data.</text>
</comment>
<keyword evidence="2" id="KW-1185">Reference proteome</keyword>
<dbReference type="EMBL" id="CAJPIN010004420">
    <property type="protein sequence ID" value="CAG2056823.1"/>
    <property type="molecule type" value="Genomic_DNA"/>
</dbReference>
<proteinExistence type="predicted"/>
<gene>
    <name evidence="1" type="ORF">TPAB3V08_LOCUS3807</name>
</gene>
<organism evidence="1 2">
    <name type="scientific">Timema podura</name>
    <name type="common">Walking stick</name>
    <dbReference type="NCBI Taxonomy" id="61482"/>
    <lineage>
        <taxon>Eukaryota</taxon>
        <taxon>Metazoa</taxon>
        <taxon>Ecdysozoa</taxon>
        <taxon>Arthropoda</taxon>
        <taxon>Hexapoda</taxon>
        <taxon>Insecta</taxon>
        <taxon>Pterygota</taxon>
        <taxon>Neoptera</taxon>
        <taxon>Polyneoptera</taxon>
        <taxon>Phasmatodea</taxon>
        <taxon>Timematodea</taxon>
        <taxon>Timematoidea</taxon>
        <taxon>Timematidae</taxon>
        <taxon>Timema</taxon>
    </lineage>
</organism>
<name>A0ABN7NUI4_TIMPD</name>